<comment type="caution">
    <text evidence="2">The sequence shown here is derived from an EMBL/GenBank/DDBJ whole genome shotgun (WGS) entry which is preliminary data.</text>
</comment>
<dbReference type="GO" id="GO:0016747">
    <property type="term" value="F:acyltransferase activity, transferring groups other than amino-acyl groups"/>
    <property type="evidence" value="ECO:0007669"/>
    <property type="project" value="InterPro"/>
</dbReference>
<dbReference type="AlphaFoldDB" id="A0A0R2TTH9"/>
<evidence type="ECO:0000259" key="1">
    <source>
        <dbReference type="PROSITE" id="PS51186"/>
    </source>
</evidence>
<dbReference type="Proteomes" id="UP000051213">
    <property type="component" value="Unassembled WGS sequence"/>
</dbReference>
<sequence length="124" mass="14193">MKSVRVPVFVEEQQVPYEVDFDDFDAGAVHWLAYDGDLMPIGTARMLEDGHFGRMAVLRWSRKQGVGRLIMLAAIDYATTERLKTLFLHAQLPAMPFYQALGFYSYGEVFKDADMDHVAMRLDL</sequence>
<name>A0A0R2TTH9_9GAMM</name>
<dbReference type="CDD" id="cd04301">
    <property type="entry name" value="NAT_SF"/>
    <property type="match status" value="1"/>
</dbReference>
<dbReference type="InterPro" id="IPR016181">
    <property type="entry name" value="Acyl_CoA_acyltransferase"/>
</dbReference>
<dbReference type="PROSITE" id="PS51186">
    <property type="entry name" value="GNAT"/>
    <property type="match status" value="1"/>
</dbReference>
<reference evidence="2 3" key="1">
    <citation type="submission" date="2015-10" db="EMBL/GenBank/DDBJ databases">
        <title>Metagenome-Assembled Genomes uncover a global brackish microbiome.</title>
        <authorList>
            <person name="Hugerth L.W."/>
            <person name="Larsson J."/>
            <person name="Alneberg J."/>
            <person name="Lindh M.V."/>
            <person name="Legrand C."/>
            <person name="Pinhassi J."/>
            <person name="Andersson A.F."/>
        </authorList>
    </citation>
    <scope>NUCLEOTIDE SEQUENCE [LARGE SCALE GENOMIC DNA]</scope>
    <source>
        <strain evidence="2">BACL26 MAG-121220-bin70</strain>
    </source>
</reference>
<keyword evidence="2" id="KW-0808">Transferase</keyword>
<dbReference type="Gene3D" id="3.40.630.30">
    <property type="match status" value="1"/>
</dbReference>
<evidence type="ECO:0000313" key="3">
    <source>
        <dbReference type="Proteomes" id="UP000051213"/>
    </source>
</evidence>
<dbReference type="SUPFAM" id="SSF55729">
    <property type="entry name" value="Acyl-CoA N-acyltransferases (Nat)"/>
    <property type="match status" value="1"/>
</dbReference>
<proteinExistence type="predicted"/>
<dbReference type="InterPro" id="IPR000182">
    <property type="entry name" value="GNAT_dom"/>
</dbReference>
<feature type="domain" description="N-acetyltransferase" evidence="1">
    <location>
        <begin position="1"/>
        <end position="124"/>
    </location>
</feature>
<dbReference type="EMBL" id="LICA01000699">
    <property type="protein sequence ID" value="KRO90524.1"/>
    <property type="molecule type" value="Genomic_DNA"/>
</dbReference>
<evidence type="ECO:0000313" key="2">
    <source>
        <dbReference type="EMBL" id="KRO90524.1"/>
    </source>
</evidence>
<accession>A0A0R2TTH9</accession>
<gene>
    <name evidence="2" type="ORF">ABS24_09305</name>
</gene>
<protein>
    <submittedName>
        <fullName evidence="2">Acetyltransferase</fullName>
    </submittedName>
</protein>
<dbReference type="Pfam" id="PF13673">
    <property type="entry name" value="Acetyltransf_10"/>
    <property type="match status" value="1"/>
</dbReference>
<organism evidence="2 3">
    <name type="scientific">SAR92 bacterium BACL26 MAG-121220-bin70</name>
    <dbReference type="NCBI Taxonomy" id="1655626"/>
    <lineage>
        <taxon>Bacteria</taxon>
        <taxon>Pseudomonadati</taxon>
        <taxon>Pseudomonadota</taxon>
        <taxon>Gammaproteobacteria</taxon>
        <taxon>Cellvibrionales</taxon>
        <taxon>Porticoccaceae</taxon>
        <taxon>SAR92 clade</taxon>
    </lineage>
</organism>